<evidence type="ECO:0000256" key="4">
    <source>
        <dbReference type="ARBA" id="ARBA00022516"/>
    </source>
</evidence>
<evidence type="ECO:0000256" key="10">
    <source>
        <dbReference type="ARBA" id="ARBA00046608"/>
    </source>
</evidence>
<keyword evidence="7" id="KW-0594">Phospholipid biosynthesis</keyword>
<dbReference type="GO" id="GO:0008654">
    <property type="term" value="P:phospholipid biosynthetic process"/>
    <property type="evidence" value="ECO:0007669"/>
    <property type="project" value="UniProtKB-KW"/>
</dbReference>
<keyword evidence="11" id="KW-0012">Acyltransferase</keyword>
<dbReference type="NCBIfam" id="TIGR00182">
    <property type="entry name" value="plsX"/>
    <property type="match status" value="1"/>
</dbReference>
<evidence type="ECO:0000256" key="9">
    <source>
        <dbReference type="ARBA" id="ARBA00024069"/>
    </source>
</evidence>
<dbReference type="PANTHER" id="PTHR30100">
    <property type="entry name" value="FATTY ACID/PHOSPHOLIPID SYNTHESIS PROTEIN PLSX"/>
    <property type="match status" value="1"/>
</dbReference>
<dbReference type="SUPFAM" id="SSF53659">
    <property type="entry name" value="Isocitrate/Isopropylmalate dehydrogenase-like"/>
    <property type="match status" value="1"/>
</dbReference>
<dbReference type="Gene3D" id="3.40.718.10">
    <property type="entry name" value="Isopropylmalate Dehydrogenase"/>
    <property type="match status" value="1"/>
</dbReference>
<evidence type="ECO:0000256" key="7">
    <source>
        <dbReference type="ARBA" id="ARBA00023209"/>
    </source>
</evidence>
<dbReference type="GO" id="GO:0006633">
    <property type="term" value="P:fatty acid biosynthetic process"/>
    <property type="evidence" value="ECO:0007669"/>
    <property type="project" value="InterPro"/>
</dbReference>
<evidence type="ECO:0000256" key="3">
    <source>
        <dbReference type="ARBA" id="ARBA00022490"/>
    </source>
</evidence>
<dbReference type="GO" id="GO:0005737">
    <property type="term" value="C:cytoplasm"/>
    <property type="evidence" value="ECO:0007669"/>
    <property type="project" value="UniProtKB-SubCell"/>
</dbReference>
<dbReference type="InterPro" id="IPR012281">
    <property type="entry name" value="Phospholipid_synth_PlsX-like"/>
</dbReference>
<organism evidence="11">
    <name type="scientific">hydrothermal vent metagenome</name>
    <dbReference type="NCBI Taxonomy" id="652676"/>
    <lineage>
        <taxon>unclassified sequences</taxon>
        <taxon>metagenomes</taxon>
        <taxon>ecological metagenomes</taxon>
    </lineage>
</organism>
<keyword evidence="4" id="KW-0444">Lipid biosynthesis</keyword>
<keyword evidence="8" id="KW-1208">Phospholipid metabolism</keyword>
<keyword evidence="5 11" id="KW-0808">Transferase</keyword>
<dbReference type="InterPro" id="IPR003664">
    <property type="entry name" value="FA_synthesis"/>
</dbReference>
<comment type="catalytic activity">
    <reaction evidence="1">
        <text>a fatty acyl-[ACP] + phosphate = an acyl phosphate + holo-[ACP]</text>
        <dbReference type="Rhea" id="RHEA:42292"/>
        <dbReference type="Rhea" id="RHEA-COMP:9685"/>
        <dbReference type="Rhea" id="RHEA-COMP:14125"/>
        <dbReference type="ChEBI" id="CHEBI:43474"/>
        <dbReference type="ChEBI" id="CHEBI:59918"/>
        <dbReference type="ChEBI" id="CHEBI:64479"/>
        <dbReference type="ChEBI" id="CHEBI:138651"/>
        <dbReference type="EC" id="2.3.1.274"/>
    </reaction>
</comment>
<dbReference type="EC" id="2.3.1.274" evidence="9"/>
<name>A0A3B0RSI3_9ZZZZ</name>
<dbReference type="GO" id="GO:0043811">
    <property type="term" value="F:phosphate:acyl-[acyl carrier protein] acyltransferase activity"/>
    <property type="evidence" value="ECO:0007669"/>
    <property type="project" value="UniProtKB-EC"/>
</dbReference>
<evidence type="ECO:0000256" key="2">
    <source>
        <dbReference type="ARBA" id="ARBA00004496"/>
    </source>
</evidence>
<dbReference type="Pfam" id="PF02504">
    <property type="entry name" value="FA_synthesis"/>
    <property type="match status" value="1"/>
</dbReference>
<evidence type="ECO:0000256" key="1">
    <source>
        <dbReference type="ARBA" id="ARBA00001232"/>
    </source>
</evidence>
<evidence type="ECO:0000256" key="8">
    <source>
        <dbReference type="ARBA" id="ARBA00023264"/>
    </source>
</evidence>
<reference evidence="11" key="1">
    <citation type="submission" date="2018-06" db="EMBL/GenBank/DDBJ databases">
        <authorList>
            <person name="Zhirakovskaya E."/>
        </authorList>
    </citation>
    <scope>NUCLEOTIDE SEQUENCE</scope>
</reference>
<protein>
    <recommendedName>
        <fullName evidence="9">phosphate acyltransferase</fullName>
        <ecNumber evidence="9">2.3.1.274</ecNumber>
    </recommendedName>
</protein>
<dbReference type="HAMAP" id="MF_00019">
    <property type="entry name" value="PlsX"/>
    <property type="match status" value="1"/>
</dbReference>
<dbReference type="AlphaFoldDB" id="A0A3B0RSI3"/>
<evidence type="ECO:0000313" key="11">
    <source>
        <dbReference type="EMBL" id="VAV94181.1"/>
    </source>
</evidence>
<proteinExistence type="inferred from homology"/>
<comment type="subcellular location">
    <subcellularLocation>
        <location evidence="2">Cytoplasm</location>
    </subcellularLocation>
</comment>
<evidence type="ECO:0000256" key="6">
    <source>
        <dbReference type="ARBA" id="ARBA00023098"/>
    </source>
</evidence>
<comment type="subunit">
    <text evidence="10">Homodimer. Probably interacts with PlsY.</text>
</comment>
<accession>A0A3B0RSI3</accession>
<dbReference type="PIRSF" id="PIRSF002465">
    <property type="entry name" value="Phsphlp_syn_PlsX"/>
    <property type="match status" value="1"/>
</dbReference>
<evidence type="ECO:0000256" key="5">
    <source>
        <dbReference type="ARBA" id="ARBA00022679"/>
    </source>
</evidence>
<keyword evidence="3" id="KW-0963">Cytoplasm</keyword>
<gene>
    <name evidence="11" type="ORF">MNBD_ALPHA06-2295</name>
</gene>
<sequence length="347" mass="36899">MTKQICLSVDAMGGDDAPSALVDGIALFARKNSDQVSKILLHGQQELLQPLLEQAPDAARICEVRHTDTYVSMTDKPSKAIRQARGSSMWNAIRCVKTGEADAAVSAGNTGALMVLGKVLLGMVKNVHRPAIAASWPAPEGYSVVLDVGANVVCSAPQLVEFAILGEAFSRVVHRKQSPSVGLLNVGTEDVKGNDVVREADRLLRAAKLELNYAGFVEGNDISLGRTDVVVTDGFTGNVALKAAEGTAKLAARVLKQSLMSSPVNKLGAFLSQDAFRQLKDKMDPRNGNGGLFLGLGGLVVKSHGSTDGIGFAQALDVARRMSQSDYLNTIQQNLTVFADRQKEQQS</sequence>
<dbReference type="PANTHER" id="PTHR30100:SF1">
    <property type="entry name" value="PHOSPHATE ACYLTRANSFERASE"/>
    <property type="match status" value="1"/>
</dbReference>
<keyword evidence="6" id="KW-0443">Lipid metabolism</keyword>
<dbReference type="EMBL" id="UOEE01000178">
    <property type="protein sequence ID" value="VAV94181.1"/>
    <property type="molecule type" value="Genomic_DNA"/>
</dbReference>